<reference evidence="1" key="1">
    <citation type="submission" date="2006-10" db="EMBL/GenBank/DDBJ databases">
        <authorList>
            <person name="Amadeo P."/>
            <person name="Zhao Q."/>
            <person name="Wortman J."/>
            <person name="Fraser-Liggett C."/>
            <person name="Carlton J."/>
        </authorList>
    </citation>
    <scope>NUCLEOTIDE SEQUENCE</scope>
    <source>
        <strain evidence="1">G3</strain>
    </source>
</reference>
<dbReference type="RefSeq" id="XP_001580482.1">
    <property type="nucleotide sequence ID" value="XM_001580432.1"/>
</dbReference>
<reference evidence="1" key="2">
    <citation type="journal article" date="2007" name="Science">
        <title>Draft genome sequence of the sexually transmitted pathogen Trichomonas vaginalis.</title>
        <authorList>
            <person name="Carlton J.M."/>
            <person name="Hirt R.P."/>
            <person name="Silva J.C."/>
            <person name="Delcher A.L."/>
            <person name="Schatz M."/>
            <person name="Zhao Q."/>
            <person name="Wortman J.R."/>
            <person name="Bidwell S.L."/>
            <person name="Alsmark U.C.M."/>
            <person name="Besteiro S."/>
            <person name="Sicheritz-Ponten T."/>
            <person name="Noel C.J."/>
            <person name="Dacks J.B."/>
            <person name="Foster P.G."/>
            <person name="Simillion C."/>
            <person name="Van de Peer Y."/>
            <person name="Miranda-Saavedra D."/>
            <person name="Barton G.J."/>
            <person name="Westrop G.D."/>
            <person name="Mueller S."/>
            <person name="Dessi D."/>
            <person name="Fiori P.L."/>
            <person name="Ren Q."/>
            <person name="Paulsen I."/>
            <person name="Zhang H."/>
            <person name="Bastida-Corcuera F.D."/>
            <person name="Simoes-Barbosa A."/>
            <person name="Brown M.T."/>
            <person name="Hayes R.D."/>
            <person name="Mukherjee M."/>
            <person name="Okumura C.Y."/>
            <person name="Schneider R."/>
            <person name="Smith A.J."/>
            <person name="Vanacova S."/>
            <person name="Villalvazo M."/>
            <person name="Haas B.J."/>
            <person name="Pertea M."/>
            <person name="Feldblyum T.V."/>
            <person name="Utterback T.R."/>
            <person name="Shu C.L."/>
            <person name="Osoegawa K."/>
            <person name="de Jong P.J."/>
            <person name="Hrdy I."/>
            <person name="Horvathova L."/>
            <person name="Zubacova Z."/>
            <person name="Dolezal P."/>
            <person name="Malik S.B."/>
            <person name="Logsdon J.M. Jr."/>
            <person name="Henze K."/>
            <person name="Gupta A."/>
            <person name="Wang C.C."/>
            <person name="Dunne R.L."/>
            <person name="Upcroft J.A."/>
            <person name="Upcroft P."/>
            <person name="White O."/>
            <person name="Salzberg S.L."/>
            <person name="Tang P."/>
            <person name="Chiu C.-H."/>
            <person name="Lee Y.-S."/>
            <person name="Embley T.M."/>
            <person name="Coombs G.H."/>
            <person name="Mottram J.C."/>
            <person name="Tachezy J."/>
            <person name="Fraser-Liggett C.M."/>
            <person name="Johnson P.J."/>
        </authorList>
    </citation>
    <scope>NUCLEOTIDE SEQUENCE [LARGE SCALE GENOMIC DNA]</scope>
    <source>
        <strain evidence="1">G3</strain>
    </source>
</reference>
<evidence type="ECO:0000313" key="2">
    <source>
        <dbReference type="Proteomes" id="UP000001542"/>
    </source>
</evidence>
<dbReference type="EMBL" id="DS113207">
    <property type="protein sequence ID" value="EAY19496.1"/>
    <property type="molecule type" value="Genomic_DNA"/>
</dbReference>
<evidence type="ECO:0000313" key="1">
    <source>
        <dbReference type="EMBL" id="EAY19496.1"/>
    </source>
</evidence>
<dbReference type="VEuPathDB" id="TrichDB:TVAGG3_0543680"/>
<organism evidence="1 2">
    <name type="scientific">Trichomonas vaginalis (strain ATCC PRA-98 / G3)</name>
    <dbReference type="NCBI Taxonomy" id="412133"/>
    <lineage>
        <taxon>Eukaryota</taxon>
        <taxon>Metamonada</taxon>
        <taxon>Parabasalia</taxon>
        <taxon>Trichomonadida</taxon>
        <taxon>Trichomonadidae</taxon>
        <taxon>Trichomonas</taxon>
    </lineage>
</organism>
<keyword evidence="2" id="KW-1185">Reference proteome</keyword>
<dbReference type="OrthoDB" id="7537227at2759"/>
<dbReference type="eggNOG" id="KOG0166">
    <property type="taxonomic scope" value="Eukaryota"/>
</dbReference>
<dbReference type="VEuPathDB" id="TrichDB:TVAG_136270"/>
<dbReference type="STRING" id="5722.A2DJA9"/>
<sequence length="505" mass="54204">MSKQLIRDFDAYKKARHDFVSMVSEAAMKPDNINTLIELNVLSLLRPLLLDNVPSIQQMSALAISRLANVSEKNSEKIITTGMLPEIVNGLNSKDERYQKNLCQVIRSVSKHSQKLATKVVAGGCLKPLVECLKSESNVVCEAASSSIKAIAAHDSNLAQEVVEAGALAPLIKSINRAENTLRRTSISAIGSISRHTPQLAQACIEAKAIPTIASLLSTTNDSKLKTQACLALANIATHSVDTAELVVEEKIFPSALTCFTDADADLRVAAAKLVLEIVKHTQELAQGVVGFGGCQSLVEYIRSSKTDMIPAVKAVGAIASFSPSLALSLLEAGAGRACLGVFVSSKSAECKAVAARTVGMLGKHNAQTSLKISSMNALSLLFQAMNDPDGDEELRAAVKEAMVDIIKNCEDITALEPLITTSEGEILCHVLERISNLLSKNPKVRAPFVSSGGFRSVQLLQADNDPNLKKLIDAINDCYPDQAVRFYSPNYVEELNKEVDAHKI</sequence>
<proteinExistence type="predicted"/>
<dbReference type="OMA" id="ICISTLG"/>
<dbReference type="Proteomes" id="UP000001542">
    <property type="component" value="Unassembled WGS sequence"/>
</dbReference>
<dbReference type="AlphaFoldDB" id="A2DJA9"/>
<dbReference type="SUPFAM" id="SSF48371">
    <property type="entry name" value="ARM repeat"/>
    <property type="match status" value="2"/>
</dbReference>
<dbReference type="KEGG" id="tva:5465024"/>
<dbReference type="Pfam" id="PF00514">
    <property type="entry name" value="Arm"/>
    <property type="match status" value="1"/>
</dbReference>
<dbReference type="InterPro" id="IPR016024">
    <property type="entry name" value="ARM-type_fold"/>
</dbReference>
<name>A2DJA9_TRIV3</name>
<dbReference type="GO" id="GO:0008017">
    <property type="term" value="F:microtubule binding"/>
    <property type="evidence" value="ECO:0000318"/>
    <property type="project" value="GO_Central"/>
</dbReference>
<dbReference type="Gene3D" id="1.25.10.10">
    <property type="entry name" value="Leucine-rich Repeat Variant"/>
    <property type="match status" value="2"/>
</dbReference>
<dbReference type="PANTHER" id="PTHR23314:SF0">
    <property type="entry name" value="SPERM-ASSOCIATED ANTIGEN 6"/>
    <property type="match status" value="1"/>
</dbReference>
<dbReference type="SMR" id="A2DJA9"/>
<dbReference type="InterPro" id="IPR011989">
    <property type="entry name" value="ARM-like"/>
</dbReference>
<dbReference type="InterPro" id="IPR000225">
    <property type="entry name" value="Armadillo"/>
</dbReference>
<dbReference type="GO" id="GO:0003341">
    <property type="term" value="P:cilium movement"/>
    <property type="evidence" value="ECO:0000318"/>
    <property type="project" value="GO_Central"/>
</dbReference>
<gene>
    <name evidence="1" type="ORF">TVAG_136270</name>
</gene>
<dbReference type="PANTHER" id="PTHR23314">
    <property type="entry name" value="SPERM-ASSOCIATED ANTIGEN 6 ARMADILLO REPEAT-CONTAINING"/>
    <property type="match status" value="1"/>
</dbReference>
<dbReference type="GO" id="GO:0015630">
    <property type="term" value="C:microtubule cytoskeleton"/>
    <property type="evidence" value="ECO:0000318"/>
    <property type="project" value="GO_Central"/>
</dbReference>
<dbReference type="SMART" id="SM00185">
    <property type="entry name" value="ARM"/>
    <property type="match status" value="6"/>
</dbReference>
<dbReference type="InParanoid" id="A2DJA9"/>
<accession>A2DJA9</accession>
<protein>
    <submittedName>
        <fullName evidence="1">Armadillo/beta-catenin-like repeat family protein</fullName>
    </submittedName>
</protein>